<dbReference type="OrthoDB" id="9812729at2"/>
<keyword evidence="4" id="KW-1185">Reference proteome</keyword>
<evidence type="ECO:0000313" key="3">
    <source>
        <dbReference type="EMBL" id="KTR87318.1"/>
    </source>
</evidence>
<feature type="compositionally biased region" description="Basic and acidic residues" evidence="1">
    <location>
        <begin position="400"/>
        <end position="412"/>
    </location>
</feature>
<feature type="transmembrane region" description="Helical" evidence="2">
    <location>
        <begin position="20"/>
        <end position="41"/>
    </location>
</feature>
<name>A0A147ERY8_9MICO</name>
<dbReference type="Proteomes" id="UP000070810">
    <property type="component" value="Unassembled WGS sequence"/>
</dbReference>
<evidence type="ECO:0000256" key="1">
    <source>
        <dbReference type="SAM" id="MobiDB-lite"/>
    </source>
</evidence>
<reference evidence="3 4" key="1">
    <citation type="journal article" date="2016" name="Front. Microbiol.">
        <title>Genomic Resource of Rice Seed Associated Bacteria.</title>
        <authorList>
            <person name="Midha S."/>
            <person name="Bansal K."/>
            <person name="Sharma S."/>
            <person name="Kumar N."/>
            <person name="Patil P.P."/>
            <person name="Chaudhry V."/>
            <person name="Patil P.B."/>
        </authorList>
    </citation>
    <scope>NUCLEOTIDE SEQUENCE [LARGE SCALE GENOMIC DNA]</scope>
    <source>
        <strain evidence="3 4">NS354</strain>
    </source>
</reference>
<dbReference type="PANTHER" id="PTHR34351">
    <property type="entry name" value="SLR1927 PROTEIN-RELATED"/>
    <property type="match status" value="1"/>
</dbReference>
<protein>
    <submittedName>
        <fullName evidence="3">Uncharacterized protein</fullName>
    </submittedName>
</protein>
<comment type="caution">
    <text evidence="3">The sequence shown here is derived from an EMBL/GenBank/DDBJ whole genome shotgun (WGS) entry which is preliminary data.</text>
</comment>
<feature type="region of interest" description="Disordered" evidence="1">
    <location>
        <begin position="325"/>
        <end position="348"/>
    </location>
</feature>
<organism evidence="3 4">
    <name type="scientific">Leucobacter chromiiresistens</name>
    <dbReference type="NCBI Taxonomy" id="1079994"/>
    <lineage>
        <taxon>Bacteria</taxon>
        <taxon>Bacillati</taxon>
        <taxon>Actinomycetota</taxon>
        <taxon>Actinomycetes</taxon>
        <taxon>Micrococcales</taxon>
        <taxon>Microbacteriaceae</taxon>
        <taxon>Leucobacter</taxon>
    </lineage>
</organism>
<keyword evidence="2" id="KW-0812">Transmembrane</keyword>
<sequence>MGSASGAREGRGTAEWSIALTPRGWACALGAFALGVGWYAVGLRDVWYLAWLLGALVVVSLVSAAAVGGRARFEVRVRADEPAPPAGSTVQCTAAVAHRLPWAARGRVRWVAGGRGLTLPLVFERGSPAVASSAWPATARGPLEVEVAAVGVVDPLGLVRVESLVRTAVSVLVLPRPLPGAAELLDAGASEQLGEGAGVAASGTGDGAVGSGALREYRTGDASRQINWKQSARQGSWLVNLPEPVTRSERALRLDCTADAYRSAAEFEIAVSAATAVVDEWTRSGHLVTVQLPPQPPVASDAAEPLLRALARAQLVRAQLARAQLARDTRGDRAGGPRPAFEAAPHPAHVDGPLPAVVVTGTAGSRLRSALADSPVGGVLLTVGAAPDDPLPAGWRSIHLPREPTARREAAP</sequence>
<keyword evidence="2" id="KW-0472">Membrane</keyword>
<proteinExistence type="predicted"/>
<feature type="transmembrane region" description="Helical" evidence="2">
    <location>
        <begin position="47"/>
        <end position="68"/>
    </location>
</feature>
<gene>
    <name evidence="3" type="ORF">NS354_00565</name>
</gene>
<dbReference type="PATRIC" id="fig|1079994.3.peg.1881"/>
<feature type="compositionally biased region" description="Basic and acidic residues" evidence="1">
    <location>
        <begin position="325"/>
        <end position="335"/>
    </location>
</feature>
<dbReference type="PANTHER" id="PTHR34351:SF1">
    <property type="entry name" value="SLR1927 PROTEIN"/>
    <property type="match status" value="1"/>
</dbReference>
<dbReference type="RefSeq" id="WP_058592687.1">
    <property type="nucleotide sequence ID" value="NZ_LDRK01000005.1"/>
</dbReference>
<dbReference type="AlphaFoldDB" id="A0A147ERY8"/>
<evidence type="ECO:0000313" key="4">
    <source>
        <dbReference type="Proteomes" id="UP000070810"/>
    </source>
</evidence>
<feature type="region of interest" description="Disordered" evidence="1">
    <location>
        <begin position="391"/>
        <end position="412"/>
    </location>
</feature>
<evidence type="ECO:0000256" key="2">
    <source>
        <dbReference type="SAM" id="Phobius"/>
    </source>
</evidence>
<accession>A0A147ERY8</accession>
<dbReference type="EMBL" id="LDRK01000005">
    <property type="protein sequence ID" value="KTR87318.1"/>
    <property type="molecule type" value="Genomic_DNA"/>
</dbReference>
<keyword evidence="2" id="KW-1133">Transmembrane helix</keyword>